<comment type="caution">
    <text evidence="9">The sequence shown here is derived from an EMBL/GenBank/DDBJ whole genome shotgun (WGS) entry which is preliminary data.</text>
</comment>
<gene>
    <name evidence="9" type="ORF">GDO54_009537</name>
</gene>
<comment type="subcellular location">
    <subcellularLocation>
        <location evidence="1">Secreted</location>
    </subcellularLocation>
</comment>
<dbReference type="GO" id="GO:0007267">
    <property type="term" value="P:cell-cell signaling"/>
    <property type="evidence" value="ECO:0007669"/>
    <property type="project" value="TreeGrafter"/>
</dbReference>
<evidence type="ECO:0000256" key="5">
    <source>
        <dbReference type="ARBA" id="ARBA00023157"/>
    </source>
</evidence>
<keyword evidence="3" id="KW-0964">Secreted</keyword>
<dbReference type="PANTHER" id="PTHR15258">
    <property type="entry name" value="FGF BINDING PROTEIN-RELATED"/>
    <property type="match status" value="1"/>
</dbReference>
<accession>A0AAV3APA9</accession>
<feature type="region of interest" description="Disordered" evidence="7">
    <location>
        <begin position="163"/>
        <end position="185"/>
    </location>
</feature>
<dbReference type="AlphaFoldDB" id="A0AAV3APA9"/>
<feature type="signal peptide" evidence="8">
    <location>
        <begin position="1"/>
        <end position="22"/>
    </location>
</feature>
<evidence type="ECO:0000256" key="1">
    <source>
        <dbReference type="ARBA" id="ARBA00004613"/>
    </source>
</evidence>
<evidence type="ECO:0000313" key="9">
    <source>
        <dbReference type="EMBL" id="DBA29299.1"/>
    </source>
</evidence>
<feature type="chain" id="PRO_5043977100" description="Fibroblast growth factor-binding protein 1" evidence="8">
    <location>
        <begin position="23"/>
        <end position="224"/>
    </location>
</feature>
<keyword evidence="5" id="KW-1015">Disulfide bond</keyword>
<keyword evidence="4 8" id="KW-0732">Signal</keyword>
<evidence type="ECO:0000256" key="7">
    <source>
        <dbReference type="SAM" id="MobiDB-lite"/>
    </source>
</evidence>
<dbReference type="EMBL" id="DYDO01000003">
    <property type="protein sequence ID" value="DBA29299.1"/>
    <property type="molecule type" value="Genomic_DNA"/>
</dbReference>
<comment type="similarity">
    <text evidence="2">Belongs to the fibroblast growth factor-binding protein family.</text>
</comment>
<proteinExistence type="inferred from homology"/>
<feature type="compositionally biased region" description="Basic and acidic residues" evidence="7">
    <location>
        <begin position="25"/>
        <end position="51"/>
    </location>
</feature>
<protein>
    <recommendedName>
        <fullName evidence="11">Fibroblast growth factor-binding protein 1</fullName>
    </recommendedName>
</protein>
<dbReference type="GO" id="GO:0019838">
    <property type="term" value="F:growth factor binding"/>
    <property type="evidence" value="ECO:0007669"/>
    <property type="project" value="UniProtKB-KW"/>
</dbReference>
<dbReference type="InterPro" id="IPR010510">
    <property type="entry name" value="FGF1-bd"/>
</dbReference>
<organism evidence="9 10">
    <name type="scientific">Pyxicephalus adspersus</name>
    <name type="common">African bullfrog</name>
    <dbReference type="NCBI Taxonomy" id="30357"/>
    <lineage>
        <taxon>Eukaryota</taxon>
        <taxon>Metazoa</taxon>
        <taxon>Chordata</taxon>
        <taxon>Craniata</taxon>
        <taxon>Vertebrata</taxon>
        <taxon>Euteleostomi</taxon>
        <taxon>Amphibia</taxon>
        <taxon>Batrachia</taxon>
        <taxon>Anura</taxon>
        <taxon>Neobatrachia</taxon>
        <taxon>Ranoidea</taxon>
        <taxon>Pyxicephalidae</taxon>
        <taxon>Pyxicephalinae</taxon>
        <taxon>Pyxicephalus</taxon>
    </lineage>
</organism>
<evidence type="ECO:0008006" key="11">
    <source>
        <dbReference type="Google" id="ProtNLM"/>
    </source>
</evidence>
<name>A0AAV3APA9_PYXAD</name>
<evidence type="ECO:0000256" key="8">
    <source>
        <dbReference type="SAM" id="SignalP"/>
    </source>
</evidence>
<evidence type="ECO:0000313" key="10">
    <source>
        <dbReference type="Proteomes" id="UP001181693"/>
    </source>
</evidence>
<keyword evidence="6" id="KW-0340">Growth factor binding</keyword>
<feature type="region of interest" description="Disordered" evidence="7">
    <location>
        <begin position="25"/>
        <end position="62"/>
    </location>
</feature>
<reference evidence="9" key="1">
    <citation type="thesis" date="2020" institute="ProQuest LLC" country="789 East Eisenhower Parkway, Ann Arbor, MI, USA">
        <title>Comparative Genomics and Chromosome Evolution.</title>
        <authorList>
            <person name="Mudd A.B."/>
        </authorList>
    </citation>
    <scope>NUCLEOTIDE SEQUENCE</scope>
    <source>
        <strain evidence="9">1538</strain>
        <tissue evidence="9">Blood</tissue>
    </source>
</reference>
<evidence type="ECO:0000256" key="2">
    <source>
        <dbReference type="ARBA" id="ARBA00008326"/>
    </source>
</evidence>
<evidence type="ECO:0000256" key="3">
    <source>
        <dbReference type="ARBA" id="ARBA00022525"/>
    </source>
</evidence>
<dbReference type="Pfam" id="PF06473">
    <property type="entry name" value="FGF-BP1"/>
    <property type="match status" value="1"/>
</dbReference>
<dbReference type="GO" id="GO:0005576">
    <property type="term" value="C:extracellular region"/>
    <property type="evidence" value="ECO:0007669"/>
    <property type="project" value="UniProtKB-SubCell"/>
</dbReference>
<dbReference type="Proteomes" id="UP001181693">
    <property type="component" value="Unassembled WGS sequence"/>
</dbReference>
<evidence type="ECO:0000256" key="6">
    <source>
        <dbReference type="ARBA" id="ARBA00023183"/>
    </source>
</evidence>
<dbReference type="PANTHER" id="PTHR15258:SF2">
    <property type="entry name" value="FIBROBLAST GROWTH FACTOR-BINDING PROTEIN 1"/>
    <property type="match status" value="1"/>
</dbReference>
<keyword evidence="10" id="KW-1185">Reference proteome</keyword>
<sequence>MRLKKIALLGVTIMLLTQILTADANKQREGKKDREKGANQKQKGDKEEGKGKGSKGGKGSLQGKFVSKEKADCVWSVSGTETVALKIDCTKGNTKISCTFGGNPSACQKYAENEKSYWKQITRALRKQKNICQDQKAVLKSKECKKGPPEAHLSYIIPSVPTAVPEHHNHRQPTPTPKADTKTENDCVEDPDVLERQRMAKEYCGDSWHSLCTFLFSVVQGKTC</sequence>
<evidence type="ECO:0000256" key="4">
    <source>
        <dbReference type="ARBA" id="ARBA00022729"/>
    </source>
</evidence>